<feature type="transmembrane region" description="Helical" evidence="2">
    <location>
        <begin position="842"/>
        <end position="864"/>
    </location>
</feature>
<dbReference type="EMBL" id="JABANM010000120">
    <property type="protein sequence ID" value="KAF4756517.1"/>
    <property type="molecule type" value="Genomic_DNA"/>
</dbReference>
<feature type="region of interest" description="Disordered" evidence="1">
    <location>
        <begin position="593"/>
        <end position="621"/>
    </location>
</feature>
<feature type="transmembrane region" description="Helical" evidence="2">
    <location>
        <begin position="421"/>
        <end position="444"/>
    </location>
</feature>
<feature type="transmembrane region" description="Helical" evidence="2">
    <location>
        <begin position="1163"/>
        <end position="1185"/>
    </location>
</feature>
<feature type="compositionally biased region" description="Polar residues" evidence="1">
    <location>
        <begin position="57"/>
        <end position="76"/>
    </location>
</feature>
<evidence type="ECO:0000313" key="3">
    <source>
        <dbReference type="EMBL" id="KAF4756517.1"/>
    </source>
</evidence>
<feature type="transmembrane region" description="Helical" evidence="2">
    <location>
        <begin position="302"/>
        <end position="321"/>
    </location>
</feature>
<feature type="transmembrane region" description="Helical" evidence="2">
    <location>
        <begin position="390"/>
        <end position="409"/>
    </location>
</feature>
<gene>
    <name evidence="3" type="ORF">FOZ62_025291</name>
</gene>
<feature type="transmembrane region" description="Helical" evidence="2">
    <location>
        <begin position="959"/>
        <end position="982"/>
    </location>
</feature>
<evidence type="ECO:0000313" key="4">
    <source>
        <dbReference type="Proteomes" id="UP000574390"/>
    </source>
</evidence>
<feature type="transmembrane region" description="Helical" evidence="2">
    <location>
        <begin position="1024"/>
        <end position="1045"/>
    </location>
</feature>
<feature type="transmembrane region" description="Helical" evidence="2">
    <location>
        <begin position="994"/>
        <end position="1015"/>
    </location>
</feature>
<dbReference type="Proteomes" id="UP000574390">
    <property type="component" value="Unassembled WGS sequence"/>
</dbReference>
<feature type="compositionally biased region" description="Pro residues" evidence="1">
    <location>
        <begin position="1"/>
        <end position="10"/>
    </location>
</feature>
<feature type="transmembrane region" description="Helical" evidence="2">
    <location>
        <begin position="780"/>
        <end position="800"/>
    </location>
</feature>
<feature type="transmembrane region" description="Helical" evidence="2">
    <location>
        <begin position="1079"/>
        <end position="1099"/>
    </location>
</feature>
<dbReference type="InterPro" id="IPR036259">
    <property type="entry name" value="MFS_trans_sf"/>
</dbReference>
<evidence type="ECO:0000256" key="1">
    <source>
        <dbReference type="SAM" id="MobiDB-lite"/>
    </source>
</evidence>
<feature type="transmembrane region" description="Helical" evidence="2">
    <location>
        <begin position="560"/>
        <end position="578"/>
    </location>
</feature>
<proteinExistence type="predicted"/>
<feature type="transmembrane region" description="Helical" evidence="2">
    <location>
        <begin position="128"/>
        <end position="147"/>
    </location>
</feature>
<feature type="transmembrane region" description="Helical" evidence="2">
    <location>
        <begin position="903"/>
        <end position="925"/>
    </location>
</feature>
<feature type="region of interest" description="Disordered" evidence="1">
    <location>
        <begin position="1"/>
        <end position="76"/>
    </location>
</feature>
<name>A0A7J6UH59_PEROL</name>
<sequence length="1200" mass="131037">MPPSQHPPPASQSSSTEVLHRRRGAVRRHQQHQQQQSRRDLSTVSDHPGGEPPAGLYTNQQRHSSAGHRNSLDRTSSSARIGEYEDASYWVKLVLFIGAAKLFIEASLRASQFLEVAVIGRFSYTGRLIVYGAEILTYYFIPILYRWFEVHSQAKYLLFIGGFGTVTYVYYMTDSDGPPAWGLGGIACYIIALTVVGVIYPLSSIGAIALVGRSAYYRVHDPTTKEDSILRRPSILASEGGQRMNDSENPLGRNLARAIGAMARFYGIYFGSYAGAGVLLIILGLLLLQLPKQLDLGEYKGLAFWSLGMVSLVGTFLYLGIPPCPRSDVIPGSPVPCVSPWRTFIFPIVHRRFRVYALLLVVCGMVEAYGYVDFVLYISTPRIGPRASSIVTGFALFIDGLVAFMYGWLVYRGFCSLRTVVLLGAIALVFAMAYCAALSAAVMVSSGEGGGEGGGKSSSSSILGLNYTRVPDGAERWIEIDDVQVYDYFIVAACIILIALGLLPYKAHLSSVTQQIYQPTPYHLQVSAHLKGLRSLGFMVQMGLDNLISSYYGISQTSNLIAALVILGLFVTWMISLGPPSCTTAHLKNNHQEYDGDEEKHNSSASDDDPEDITPQLLPQGLINGRRATVSGAVPSVLRGGREYHTRPSGPGRARLGRSVSINDPPDHHHCHGGGVSRTHTSSSVALYQSRRRSSQGIFNTNNPTDRQWRFTSSSSVLTIEPKSRAISSVSTTQATVSTYKDSSYWLKTVFALAVAKAFVEAGLRSAYVNEVSAFGGSAFFRGFLMLIIEVVVCWTCPMVHRWFELHTAVKYLLFIGGIGAAVHVYYLVLGTALSSFSRVGYISACVIAALLYPLDSVASYVVIGRSAFYGIYFSSYFGAGIINMFLGSLYSTIRSEDESLSYLMLAFWLSGMLSLTGAFLYLAIPPCPRTDAIPGTPAPQTSPIQTAVFPVRAKQYRLFAPLLLACGMVEGFLYGDSIVYLVQPMLGSRVGNFITGMLQIFTGFSAIAFALVLYKVTCCRKRLVIFLGTFLLVTGLVTFSIYVISLDKNAPAGSVIKPNYQPRPSSPEKWDKIGDPTALDYALVLTLLGVIAAGVSAYQSQIPAIVNTMYQETEYHLMANANLKGLRSAGYALQLALSFWVYPSVETERQQLSSTTRLISPVVIIGSILLAYWPLCASCIWSALPMARDRGNSVVVRDS</sequence>
<keyword evidence="2" id="KW-0472">Membrane</keyword>
<dbReference type="SUPFAM" id="SSF103473">
    <property type="entry name" value="MFS general substrate transporter"/>
    <property type="match status" value="2"/>
</dbReference>
<feature type="transmembrane region" description="Helical" evidence="2">
    <location>
        <begin position="812"/>
        <end position="830"/>
    </location>
</feature>
<protein>
    <submittedName>
        <fullName evidence="3">Uncharacterized protein</fullName>
    </submittedName>
</protein>
<comment type="caution">
    <text evidence="3">The sequence shown here is derived from an EMBL/GenBank/DDBJ whole genome shotgun (WGS) entry which is preliminary data.</text>
</comment>
<feature type="compositionally biased region" description="Basic and acidic residues" evidence="1">
    <location>
        <begin position="593"/>
        <end position="602"/>
    </location>
</feature>
<accession>A0A7J6UH59</accession>
<keyword evidence="2" id="KW-0812">Transmembrane</keyword>
<feature type="transmembrane region" description="Helical" evidence="2">
    <location>
        <begin position="485"/>
        <end position="505"/>
    </location>
</feature>
<keyword evidence="2" id="KW-1133">Transmembrane helix</keyword>
<reference evidence="3 4" key="1">
    <citation type="submission" date="2020-04" db="EMBL/GenBank/DDBJ databases">
        <title>Perkinsus olseni comparative genomics.</title>
        <authorList>
            <person name="Bogema D.R."/>
        </authorList>
    </citation>
    <scope>NUCLEOTIDE SEQUENCE [LARGE SCALE GENOMIC DNA]</scope>
    <source>
        <strain evidence="3">ATCC PRA-205</strain>
    </source>
</reference>
<evidence type="ECO:0000256" key="2">
    <source>
        <dbReference type="SAM" id="Phobius"/>
    </source>
</evidence>
<organism evidence="3 4">
    <name type="scientific">Perkinsus olseni</name>
    <name type="common">Perkinsus atlanticus</name>
    <dbReference type="NCBI Taxonomy" id="32597"/>
    <lineage>
        <taxon>Eukaryota</taxon>
        <taxon>Sar</taxon>
        <taxon>Alveolata</taxon>
        <taxon>Perkinsozoa</taxon>
        <taxon>Perkinsea</taxon>
        <taxon>Perkinsida</taxon>
        <taxon>Perkinsidae</taxon>
        <taxon>Perkinsus</taxon>
    </lineage>
</organism>
<dbReference type="AlphaFoldDB" id="A0A7J6UH59"/>
<feature type="transmembrane region" description="Helical" evidence="2">
    <location>
        <begin position="154"/>
        <end position="171"/>
    </location>
</feature>
<feature type="transmembrane region" description="Helical" evidence="2">
    <location>
        <begin position="871"/>
        <end position="891"/>
    </location>
</feature>
<feature type="transmembrane region" description="Helical" evidence="2">
    <location>
        <begin position="355"/>
        <end position="378"/>
    </location>
</feature>
<feature type="compositionally biased region" description="Basic residues" evidence="1">
    <location>
        <begin position="20"/>
        <end position="31"/>
    </location>
</feature>
<feature type="transmembrane region" description="Helical" evidence="2">
    <location>
        <begin position="266"/>
        <end position="290"/>
    </location>
</feature>
<feature type="transmembrane region" description="Helical" evidence="2">
    <location>
        <begin position="183"/>
        <end position="211"/>
    </location>
</feature>